<name>J5SUB6_TRIAS</name>
<protein>
    <submittedName>
        <fullName evidence="2">Uncharacterized protein</fullName>
    </submittedName>
</protein>
<dbReference type="RefSeq" id="XP_014178855.1">
    <property type="nucleotide sequence ID" value="XM_014323380.1"/>
</dbReference>
<evidence type="ECO:0000313" key="2">
    <source>
        <dbReference type="EMBL" id="EJT47561.1"/>
    </source>
</evidence>
<evidence type="ECO:0000313" key="3">
    <source>
        <dbReference type="Proteomes" id="UP000002748"/>
    </source>
</evidence>
<gene>
    <name evidence="2" type="ORF">A1Q1_03582</name>
</gene>
<accession>J5SUB6</accession>
<reference evidence="2 3" key="1">
    <citation type="journal article" date="2012" name="Eukaryot. Cell">
        <title>Draft genome sequence of CBS 2479, the standard type strain of Trichosporon asahii.</title>
        <authorList>
            <person name="Yang R.Y."/>
            <person name="Li H.T."/>
            <person name="Zhu H."/>
            <person name="Zhou G.P."/>
            <person name="Wang M."/>
            <person name="Wang L."/>
        </authorList>
    </citation>
    <scope>NUCLEOTIDE SEQUENCE [LARGE SCALE GENOMIC DNA]</scope>
    <source>
        <strain evidence="3">ATCC 90039 / CBS 2479 / JCM 2466 / KCTC 7840 / NCYC 2677 / UAMH 7654</strain>
    </source>
</reference>
<feature type="region of interest" description="Disordered" evidence="1">
    <location>
        <begin position="91"/>
        <end position="123"/>
    </location>
</feature>
<proteinExistence type="predicted"/>
<dbReference type="VEuPathDB" id="FungiDB:A1Q1_03582"/>
<dbReference type="HOGENOM" id="CLU_1316235_0_0_1"/>
<comment type="caution">
    <text evidence="2">The sequence shown here is derived from an EMBL/GenBank/DDBJ whole genome shotgun (WGS) entry which is preliminary data.</text>
</comment>
<dbReference type="GeneID" id="25987095"/>
<dbReference type="KEGG" id="tasa:A1Q1_03582"/>
<dbReference type="EMBL" id="ALBS01000237">
    <property type="protein sequence ID" value="EJT47561.1"/>
    <property type="molecule type" value="Genomic_DNA"/>
</dbReference>
<dbReference type="Proteomes" id="UP000002748">
    <property type="component" value="Unassembled WGS sequence"/>
</dbReference>
<evidence type="ECO:0000256" key="1">
    <source>
        <dbReference type="SAM" id="MobiDB-lite"/>
    </source>
</evidence>
<sequence length="209" mass="22543">MVLDHKQQQSSDDLPYLTRGRDVLEDALLEGQSAARSVLRNEIATPVPGVLAFVLPFSVTGTCGDLGIGARDELIVEPKPEYVRRWVRNHRHEVSQSSSGESANENMEERNAHTPHPSSPLQILSQPNVRGISLENTRPSHFGLQPFGFLSSLTNGDVKKICARSSKPCDIGRVAITPDDSGLGSSFCGSNEDPTAHDTAAHISPALAL</sequence>
<dbReference type="AlphaFoldDB" id="J5SUB6"/>
<feature type="compositionally biased region" description="Polar residues" evidence="1">
    <location>
        <begin position="95"/>
        <end position="105"/>
    </location>
</feature>
<organism evidence="2 3">
    <name type="scientific">Trichosporon asahii var. asahii (strain ATCC 90039 / CBS 2479 / JCM 2466 / KCTC 7840 / NBRC 103889/ NCYC 2677 / UAMH 7654)</name>
    <name type="common">Yeast</name>
    <dbReference type="NCBI Taxonomy" id="1186058"/>
    <lineage>
        <taxon>Eukaryota</taxon>
        <taxon>Fungi</taxon>
        <taxon>Dikarya</taxon>
        <taxon>Basidiomycota</taxon>
        <taxon>Agaricomycotina</taxon>
        <taxon>Tremellomycetes</taxon>
        <taxon>Trichosporonales</taxon>
        <taxon>Trichosporonaceae</taxon>
        <taxon>Trichosporon</taxon>
    </lineage>
</organism>